<evidence type="ECO:0000313" key="2">
    <source>
        <dbReference type="EMBL" id="KAF7721323.1"/>
    </source>
</evidence>
<sequence>MNHPLPQRQNVRTCLRYASHHLTRLRSEFRAKLSGTSDIDYEDSSSSDDDDRASQLTYLPELVAHKECRQYNSCSRANHGDKAFDPQQTKDHVLPRIRHWYPSFAMASQYLFPAKTQEPSIVIQQTFLENPPDEEDDYSSYDEVDDDDDDEETEEGENEEEMIQPCRHARPTTAFLVSLSPSAAAAASAARMRRWKARKPKEATLT</sequence>
<organism evidence="2 3">
    <name type="scientific">Apophysomyces ossiformis</name>
    <dbReference type="NCBI Taxonomy" id="679940"/>
    <lineage>
        <taxon>Eukaryota</taxon>
        <taxon>Fungi</taxon>
        <taxon>Fungi incertae sedis</taxon>
        <taxon>Mucoromycota</taxon>
        <taxon>Mucoromycotina</taxon>
        <taxon>Mucoromycetes</taxon>
        <taxon>Mucorales</taxon>
        <taxon>Mucorineae</taxon>
        <taxon>Mucoraceae</taxon>
        <taxon>Apophysomyces</taxon>
    </lineage>
</organism>
<name>A0A8H7BKS4_9FUNG</name>
<dbReference type="OrthoDB" id="10521119at2759"/>
<dbReference type="Proteomes" id="UP000605846">
    <property type="component" value="Unassembled WGS sequence"/>
</dbReference>
<feature type="region of interest" description="Disordered" evidence="1">
    <location>
        <begin position="129"/>
        <end position="169"/>
    </location>
</feature>
<evidence type="ECO:0000313" key="3">
    <source>
        <dbReference type="Proteomes" id="UP000605846"/>
    </source>
</evidence>
<evidence type="ECO:0000256" key="1">
    <source>
        <dbReference type="SAM" id="MobiDB-lite"/>
    </source>
</evidence>
<feature type="compositionally biased region" description="Acidic residues" evidence="1">
    <location>
        <begin position="131"/>
        <end position="162"/>
    </location>
</feature>
<gene>
    <name evidence="2" type="ORF">EC973_004867</name>
</gene>
<reference evidence="2" key="1">
    <citation type="submission" date="2020-01" db="EMBL/GenBank/DDBJ databases">
        <title>Genome Sequencing of Three Apophysomyces-Like Fungal Strains Confirms a Novel Fungal Genus in the Mucoromycota with divergent Burkholderia-like Endosymbiotic Bacteria.</title>
        <authorList>
            <person name="Stajich J.E."/>
            <person name="Macias A.M."/>
            <person name="Carter-House D."/>
            <person name="Lovett B."/>
            <person name="Kasson L.R."/>
            <person name="Berry K."/>
            <person name="Grigoriev I."/>
            <person name="Chang Y."/>
            <person name="Spatafora J."/>
            <person name="Kasson M.T."/>
        </authorList>
    </citation>
    <scope>NUCLEOTIDE SEQUENCE</scope>
    <source>
        <strain evidence="2">NRRL A-21654</strain>
    </source>
</reference>
<keyword evidence="3" id="KW-1185">Reference proteome</keyword>
<comment type="caution">
    <text evidence="2">The sequence shown here is derived from an EMBL/GenBank/DDBJ whole genome shotgun (WGS) entry which is preliminary data.</text>
</comment>
<accession>A0A8H7BKS4</accession>
<dbReference type="AlphaFoldDB" id="A0A8H7BKS4"/>
<protein>
    <submittedName>
        <fullName evidence="2">Uncharacterized protein</fullName>
    </submittedName>
</protein>
<dbReference type="EMBL" id="JABAYA010000279">
    <property type="protein sequence ID" value="KAF7721323.1"/>
    <property type="molecule type" value="Genomic_DNA"/>
</dbReference>
<proteinExistence type="predicted"/>